<dbReference type="Proteomes" id="UP000655523">
    <property type="component" value="Unassembled WGS sequence"/>
</dbReference>
<dbReference type="RefSeq" id="WP_172176655.1">
    <property type="nucleotide sequence ID" value="NZ_WOEZ01000258.1"/>
</dbReference>
<organism evidence="2 3">
    <name type="scientific">Paraburkholderia elongata</name>
    <dbReference type="NCBI Taxonomy" id="2675747"/>
    <lineage>
        <taxon>Bacteria</taxon>
        <taxon>Pseudomonadati</taxon>
        <taxon>Pseudomonadota</taxon>
        <taxon>Betaproteobacteria</taxon>
        <taxon>Burkholderiales</taxon>
        <taxon>Burkholderiaceae</taxon>
        <taxon>Paraburkholderia</taxon>
    </lineage>
</organism>
<name>A0A972SPM8_9BURK</name>
<proteinExistence type="predicted"/>
<comment type="caution">
    <text evidence="2">The sequence shown here is derived from an EMBL/GenBank/DDBJ whole genome shotgun (WGS) entry which is preliminary data.</text>
</comment>
<sequence length="208" mass="22677">MSNSKVVHMPAQVAPPSFSEIGSFIARLRYDIRQALAGIDRATDEARRIRREVLALKESRDAAHAGRIQTLEHEADRLEAHHGTLAEVIRKCGYALMEAAPMIDACTTLAQRCELLNINVADREGITEADGLAALVLDHGIEDSAASRHCWCKDGPLFHAVYRVFADFLATARDGQVGGRCTFSPGGLFFDSLCNPAAARAEMTATFH</sequence>
<gene>
    <name evidence="2" type="ORF">GNZ13_43425</name>
</gene>
<evidence type="ECO:0000313" key="2">
    <source>
        <dbReference type="EMBL" id="NPT61210.1"/>
    </source>
</evidence>
<protein>
    <submittedName>
        <fullName evidence="2">Uncharacterized protein</fullName>
    </submittedName>
</protein>
<keyword evidence="3" id="KW-1185">Reference proteome</keyword>
<reference evidence="2 3" key="1">
    <citation type="submission" date="2019-11" db="EMBL/GenBank/DDBJ databases">
        <title>Metabolism of dissolved organic matter in forest soils.</title>
        <authorList>
            <person name="Cyle K.T."/>
            <person name="Wilhelm R.C."/>
            <person name="Martinez C.E."/>
        </authorList>
    </citation>
    <scope>NUCLEOTIDE SEQUENCE [LARGE SCALE GENOMIC DNA]</scope>
    <source>
        <strain evidence="2 3">5N</strain>
    </source>
</reference>
<evidence type="ECO:0000256" key="1">
    <source>
        <dbReference type="SAM" id="Coils"/>
    </source>
</evidence>
<feature type="coiled-coil region" evidence="1">
    <location>
        <begin position="32"/>
        <end position="59"/>
    </location>
</feature>
<keyword evidence="1" id="KW-0175">Coiled coil</keyword>
<dbReference type="EMBL" id="WOEZ01000258">
    <property type="protein sequence ID" value="NPT61210.1"/>
    <property type="molecule type" value="Genomic_DNA"/>
</dbReference>
<dbReference type="AlphaFoldDB" id="A0A972SPM8"/>
<evidence type="ECO:0000313" key="3">
    <source>
        <dbReference type="Proteomes" id="UP000655523"/>
    </source>
</evidence>
<accession>A0A972SPM8</accession>